<accession>A0A4Z0FUM0</accession>
<gene>
    <name evidence="2" type="ORF">E4099_30730</name>
</gene>
<keyword evidence="3" id="KW-1185">Reference proteome</keyword>
<dbReference type="AlphaFoldDB" id="A0A4Z0FUM0"/>
<feature type="compositionally biased region" description="Basic residues" evidence="1">
    <location>
        <begin position="90"/>
        <end position="100"/>
    </location>
</feature>
<dbReference type="RefSeq" id="WP_386390573.1">
    <property type="nucleotide sequence ID" value="NZ_JBHLTX010000058.1"/>
</dbReference>
<protein>
    <submittedName>
        <fullName evidence="2">Uncharacterized protein</fullName>
    </submittedName>
</protein>
<evidence type="ECO:0000313" key="2">
    <source>
        <dbReference type="EMBL" id="TGA85752.1"/>
    </source>
</evidence>
<name>A0A4Z0FUM0_9ACTN</name>
<evidence type="ECO:0000313" key="3">
    <source>
        <dbReference type="Proteomes" id="UP000297948"/>
    </source>
</evidence>
<dbReference type="Proteomes" id="UP000297948">
    <property type="component" value="Unassembled WGS sequence"/>
</dbReference>
<dbReference type="EMBL" id="SRID01000551">
    <property type="protein sequence ID" value="TGA85752.1"/>
    <property type="molecule type" value="Genomic_DNA"/>
</dbReference>
<feature type="region of interest" description="Disordered" evidence="1">
    <location>
        <begin position="79"/>
        <end position="100"/>
    </location>
</feature>
<organism evidence="2 3">
    <name type="scientific">Streptomyces palmae</name>
    <dbReference type="NCBI Taxonomy" id="1701085"/>
    <lineage>
        <taxon>Bacteria</taxon>
        <taxon>Bacillati</taxon>
        <taxon>Actinomycetota</taxon>
        <taxon>Actinomycetes</taxon>
        <taxon>Kitasatosporales</taxon>
        <taxon>Streptomycetaceae</taxon>
        <taxon>Streptomyces</taxon>
    </lineage>
</organism>
<reference evidence="2 3" key="1">
    <citation type="submission" date="2019-03" db="EMBL/GenBank/DDBJ databases">
        <authorList>
            <person name="Gonzalez-Pimentel J.L."/>
        </authorList>
    </citation>
    <scope>NUCLEOTIDE SEQUENCE [LARGE SCALE GENOMIC DNA]</scope>
    <source>
        <strain evidence="2 3">JCM 31289</strain>
    </source>
</reference>
<proteinExistence type="predicted"/>
<evidence type="ECO:0000256" key="1">
    <source>
        <dbReference type="SAM" id="MobiDB-lite"/>
    </source>
</evidence>
<sequence>MTHNPGQHAKVAADAVARLVQEVRAGRAAWEHPHTIGATAEEAARLCESLAIALQELAGAWGRCGPRGPRGDQAIGALHQAGQSTTAAARHLRRARQTMR</sequence>
<comment type="caution">
    <text evidence="2">The sequence shown here is derived from an EMBL/GenBank/DDBJ whole genome shotgun (WGS) entry which is preliminary data.</text>
</comment>